<dbReference type="Proteomes" id="UP000194933">
    <property type="component" value="Unassembled WGS sequence"/>
</dbReference>
<evidence type="ECO:0000256" key="5">
    <source>
        <dbReference type="NCBIfam" id="TIGR02625"/>
    </source>
</evidence>
<protein>
    <recommendedName>
        <fullName evidence="5">L-rhamnose mutarotase</fullName>
        <ecNumber evidence="5">5.1.3.32</ecNumber>
    </recommendedName>
</protein>
<dbReference type="EMBL" id="NGMO01000002">
    <property type="protein sequence ID" value="OTP11018.1"/>
    <property type="molecule type" value="Genomic_DNA"/>
</dbReference>
<dbReference type="EC" id="5.1.3.32" evidence="5"/>
<organism evidence="6 7">
    <name type="scientific">Candidatus Enterococcus wittei</name>
    <dbReference type="NCBI Taxonomy" id="1987383"/>
    <lineage>
        <taxon>Bacteria</taxon>
        <taxon>Bacillati</taxon>
        <taxon>Bacillota</taxon>
        <taxon>Bacilli</taxon>
        <taxon>Lactobacillales</taxon>
        <taxon>Enterococcaceae</taxon>
        <taxon>Enterococcus</taxon>
    </lineage>
</organism>
<evidence type="ECO:0000313" key="7">
    <source>
        <dbReference type="Proteomes" id="UP000194933"/>
    </source>
</evidence>
<keyword evidence="1" id="KW-0963">Cytoplasm</keyword>
<dbReference type="Pfam" id="PF05336">
    <property type="entry name" value="rhaM"/>
    <property type="match status" value="1"/>
</dbReference>
<reference evidence="6 7" key="1">
    <citation type="submission" date="2017-05" db="EMBL/GenBank/DDBJ databases">
        <title>The Genome Sequence of Enterococcus sp. 10A9_DIV0425.</title>
        <authorList>
            <consortium name="The Broad Institute Genomics Platform"/>
            <consortium name="The Broad Institute Genomic Center for Infectious Diseases"/>
            <person name="Earl A."/>
            <person name="Manson A."/>
            <person name="Schwartman J."/>
            <person name="Gilmore M."/>
            <person name="Abouelleil A."/>
            <person name="Cao P."/>
            <person name="Chapman S."/>
            <person name="Cusick C."/>
            <person name="Shea T."/>
            <person name="Young S."/>
            <person name="Neafsey D."/>
            <person name="Nusbaum C."/>
            <person name="Birren B."/>
        </authorList>
    </citation>
    <scope>NUCLEOTIDE SEQUENCE [LARGE SCALE GENOMIC DNA]</scope>
    <source>
        <strain evidence="6 7">10A9_DIV0425</strain>
    </source>
</reference>
<dbReference type="InterPro" id="IPR011008">
    <property type="entry name" value="Dimeric_a/b-barrel"/>
</dbReference>
<dbReference type="PANTHER" id="PTHR34389">
    <property type="entry name" value="L-RHAMNOSE MUTAROTASE"/>
    <property type="match status" value="1"/>
</dbReference>
<accession>A0A242K036</accession>
<evidence type="ECO:0000256" key="2">
    <source>
        <dbReference type="ARBA" id="ARBA00023235"/>
    </source>
</evidence>
<gene>
    <name evidence="6" type="ORF">A5844_001152</name>
</gene>
<dbReference type="PANTHER" id="PTHR34389:SF2">
    <property type="entry name" value="L-RHAMNOSE MUTAROTASE"/>
    <property type="match status" value="1"/>
</dbReference>
<dbReference type="GO" id="GO:0062192">
    <property type="term" value="F:L-rhamnose mutarotase activity"/>
    <property type="evidence" value="ECO:0007669"/>
    <property type="project" value="UniProtKB-UniRule"/>
</dbReference>
<dbReference type="InterPro" id="IPR013448">
    <property type="entry name" value="L-rhamnose_mutarotase"/>
</dbReference>
<dbReference type="GO" id="GO:0005737">
    <property type="term" value="C:cytoplasm"/>
    <property type="evidence" value="ECO:0007669"/>
    <property type="project" value="InterPro"/>
</dbReference>
<comment type="caution">
    <text evidence="6">The sequence shown here is derived from an EMBL/GenBank/DDBJ whole genome shotgun (WGS) entry which is preliminary data.</text>
</comment>
<dbReference type="InterPro" id="IPR008000">
    <property type="entry name" value="Rham/fucose_mutarotase"/>
</dbReference>
<dbReference type="SUPFAM" id="SSF54909">
    <property type="entry name" value="Dimeric alpha+beta barrel"/>
    <property type="match status" value="1"/>
</dbReference>
<dbReference type="STRING" id="1987383.A5844_001152"/>
<keyword evidence="2" id="KW-0413">Isomerase</keyword>
<keyword evidence="3" id="KW-0119">Carbohydrate metabolism</keyword>
<dbReference type="AlphaFoldDB" id="A0A242K036"/>
<keyword evidence="4" id="KW-0684">Rhamnose metabolism</keyword>
<dbReference type="RefSeq" id="WP_086284324.1">
    <property type="nucleotide sequence ID" value="NZ_NGMO01000002.1"/>
</dbReference>
<dbReference type="GO" id="GO:0019301">
    <property type="term" value="P:rhamnose catabolic process"/>
    <property type="evidence" value="ECO:0007669"/>
    <property type="project" value="UniProtKB-UniRule"/>
</dbReference>
<dbReference type="NCBIfam" id="TIGR02625">
    <property type="entry name" value="YiiL_rotase"/>
    <property type="match status" value="1"/>
</dbReference>
<evidence type="ECO:0000256" key="4">
    <source>
        <dbReference type="ARBA" id="ARBA00023308"/>
    </source>
</evidence>
<dbReference type="Gene3D" id="3.30.70.100">
    <property type="match status" value="1"/>
</dbReference>
<name>A0A242K036_9ENTE</name>
<evidence type="ECO:0000256" key="3">
    <source>
        <dbReference type="ARBA" id="ARBA00023277"/>
    </source>
</evidence>
<proteinExistence type="predicted"/>
<sequence>MPTKVFCMKVYPCEQEEYKRRHDLLWPEMRKALREHGVTNYSIHLDPNTNTLFGYLEIKDETIWAEMANTAINQKWWEYMADIMETNLDHSPLSWELKPVFKL</sequence>
<keyword evidence="7" id="KW-1185">Reference proteome</keyword>
<evidence type="ECO:0000256" key="1">
    <source>
        <dbReference type="ARBA" id="ARBA00022490"/>
    </source>
</evidence>
<evidence type="ECO:0000313" key="6">
    <source>
        <dbReference type="EMBL" id="OTP11018.1"/>
    </source>
</evidence>